<dbReference type="PROSITE" id="PS50937">
    <property type="entry name" value="HTH_MERR_2"/>
    <property type="match status" value="1"/>
</dbReference>
<gene>
    <name evidence="3" type="ORF">Ahu01nite_096260</name>
</gene>
<dbReference type="Gene3D" id="1.10.1660.10">
    <property type="match status" value="1"/>
</dbReference>
<dbReference type="PANTHER" id="PTHR30204">
    <property type="entry name" value="REDOX-CYCLING DRUG-SENSING TRANSCRIPTIONAL ACTIVATOR SOXR"/>
    <property type="match status" value="1"/>
</dbReference>
<evidence type="ECO:0000313" key="4">
    <source>
        <dbReference type="Proteomes" id="UP000603200"/>
    </source>
</evidence>
<evidence type="ECO:0000256" key="1">
    <source>
        <dbReference type="ARBA" id="ARBA00023125"/>
    </source>
</evidence>
<comment type="caution">
    <text evidence="3">The sequence shown here is derived from an EMBL/GenBank/DDBJ whole genome shotgun (WGS) entry which is preliminary data.</text>
</comment>
<keyword evidence="1" id="KW-0238">DNA-binding</keyword>
<accession>A0ABQ4A6P5</accession>
<name>A0ABQ4A6P5_9ACTN</name>
<dbReference type="Proteomes" id="UP000603200">
    <property type="component" value="Unassembled WGS sequence"/>
</dbReference>
<evidence type="ECO:0000259" key="2">
    <source>
        <dbReference type="PROSITE" id="PS50937"/>
    </source>
</evidence>
<sequence>MRIGEMTACTGVTARLLRYYEEQELITPGRDRNGYRVYCPEGVRLIGQIRGLLAAGLPTRLIRDALPLLAGPQLTADAAFVARLRREAGAMQERIDDLAARRRAILEFAEVISSTTP</sequence>
<feature type="domain" description="HTH merR-type" evidence="2">
    <location>
        <begin position="1"/>
        <end position="68"/>
    </location>
</feature>
<dbReference type="SUPFAM" id="SSF46955">
    <property type="entry name" value="Putative DNA-binding domain"/>
    <property type="match status" value="1"/>
</dbReference>
<protein>
    <submittedName>
        <fullName evidence="3">MerR family transcriptional regulator</fullName>
    </submittedName>
</protein>
<organism evidence="3 4">
    <name type="scientific">Winogradskya humida</name>
    <dbReference type="NCBI Taxonomy" id="113566"/>
    <lineage>
        <taxon>Bacteria</taxon>
        <taxon>Bacillati</taxon>
        <taxon>Actinomycetota</taxon>
        <taxon>Actinomycetes</taxon>
        <taxon>Micromonosporales</taxon>
        <taxon>Micromonosporaceae</taxon>
        <taxon>Winogradskya</taxon>
    </lineage>
</organism>
<dbReference type="InterPro" id="IPR047057">
    <property type="entry name" value="MerR_fam"/>
</dbReference>
<dbReference type="RefSeq" id="WP_203843425.1">
    <property type="nucleotide sequence ID" value="NZ_BAAATV010000036.1"/>
</dbReference>
<dbReference type="Pfam" id="PF13411">
    <property type="entry name" value="MerR_1"/>
    <property type="match status" value="1"/>
</dbReference>
<proteinExistence type="predicted"/>
<reference evidence="3 4" key="1">
    <citation type="submission" date="2021-01" db="EMBL/GenBank/DDBJ databases">
        <title>Whole genome shotgun sequence of Actinoplanes humidus NBRC 14915.</title>
        <authorList>
            <person name="Komaki H."/>
            <person name="Tamura T."/>
        </authorList>
    </citation>
    <scope>NUCLEOTIDE SEQUENCE [LARGE SCALE GENOMIC DNA]</scope>
    <source>
        <strain evidence="3 4">NBRC 14915</strain>
    </source>
</reference>
<dbReference type="EMBL" id="BOMN01000145">
    <property type="protein sequence ID" value="GIE26524.1"/>
    <property type="molecule type" value="Genomic_DNA"/>
</dbReference>
<dbReference type="InterPro" id="IPR000551">
    <property type="entry name" value="MerR-type_HTH_dom"/>
</dbReference>
<dbReference type="PANTHER" id="PTHR30204:SF93">
    <property type="entry name" value="HTH MERR-TYPE DOMAIN-CONTAINING PROTEIN"/>
    <property type="match status" value="1"/>
</dbReference>
<evidence type="ECO:0000313" key="3">
    <source>
        <dbReference type="EMBL" id="GIE26524.1"/>
    </source>
</evidence>
<dbReference type="InterPro" id="IPR009061">
    <property type="entry name" value="DNA-bd_dom_put_sf"/>
</dbReference>
<dbReference type="SMART" id="SM00422">
    <property type="entry name" value="HTH_MERR"/>
    <property type="match status" value="1"/>
</dbReference>
<keyword evidence="4" id="KW-1185">Reference proteome</keyword>